<evidence type="ECO:0000259" key="7">
    <source>
        <dbReference type="Pfam" id="PF04545"/>
    </source>
</evidence>
<feature type="domain" description="RNA polymerase sigma-70 region 2" evidence="6">
    <location>
        <begin position="52"/>
        <end position="120"/>
    </location>
</feature>
<keyword evidence="9" id="KW-1185">Reference proteome</keyword>
<evidence type="ECO:0000256" key="1">
    <source>
        <dbReference type="ARBA" id="ARBA00023015"/>
    </source>
</evidence>
<dbReference type="Gene3D" id="1.10.10.10">
    <property type="entry name" value="Winged helix-like DNA-binding domain superfamily/Winged helix DNA-binding domain"/>
    <property type="match status" value="2"/>
</dbReference>
<dbReference type="Pfam" id="PF04545">
    <property type="entry name" value="Sigma70_r4"/>
    <property type="match status" value="1"/>
</dbReference>
<evidence type="ECO:0000256" key="5">
    <source>
        <dbReference type="SAM" id="MobiDB-lite"/>
    </source>
</evidence>
<proteinExistence type="predicted"/>
<feature type="region of interest" description="Disordered" evidence="5">
    <location>
        <begin position="1"/>
        <end position="21"/>
    </location>
</feature>
<evidence type="ECO:0000313" key="8">
    <source>
        <dbReference type="EMBL" id="GAA3618371.1"/>
    </source>
</evidence>
<dbReference type="EMBL" id="BAABAB010000014">
    <property type="protein sequence ID" value="GAA3618371.1"/>
    <property type="molecule type" value="Genomic_DNA"/>
</dbReference>
<evidence type="ECO:0000256" key="2">
    <source>
        <dbReference type="ARBA" id="ARBA00023082"/>
    </source>
</evidence>
<gene>
    <name evidence="8" type="primary">sigF</name>
    <name evidence="8" type="ORF">GCM10022236_20850</name>
</gene>
<dbReference type="PANTHER" id="PTHR30385:SF4">
    <property type="entry name" value="RNA POLYMERASE SIGMA-E FACTOR"/>
    <property type="match status" value="1"/>
</dbReference>
<evidence type="ECO:0000313" key="9">
    <source>
        <dbReference type="Proteomes" id="UP001501490"/>
    </source>
</evidence>
<dbReference type="Gene3D" id="1.20.120.1810">
    <property type="match status" value="1"/>
</dbReference>
<keyword evidence="3" id="KW-0238">DNA-binding</keyword>
<dbReference type="CDD" id="cd06171">
    <property type="entry name" value="Sigma70_r4"/>
    <property type="match status" value="1"/>
</dbReference>
<evidence type="ECO:0000256" key="3">
    <source>
        <dbReference type="ARBA" id="ARBA00023125"/>
    </source>
</evidence>
<dbReference type="InterPro" id="IPR007627">
    <property type="entry name" value="RNA_pol_sigma70_r2"/>
</dbReference>
<keyword evidence="4" id="KW-0804">Transcription</keyword>
<dbReference type="RefSeq" id="WP_344804133.1">
    <property type="nucleotide sequence ID" value="NZ_BAABAB010000014.1"/>
</dbReference>
<dbReference type="Proteomes" id="UP001501490">
    <property type="component" value="Unassembled WGS sequence"/>
</dbReference>
<comment type="caution">
    <text evidence="8">The sequence shown here is derived from an EMBL/GenBank/DDBJ whole genome shotgun (WGS) entry which is preliminary data.</text>
</comment>
<name>A0ABP6ZTH8_9ACTN</name>
<evidence type="ECO:0000259" key="6">
    <source>
        <dbReference type="Pfam" id="PF04542"/>
    </source>
</evidence>
<protein>
    <submittedName>
        <fullName evidence="8">RNA polymerase sigma factor SigF</fullName>
    </submittedName>
</protein>
<dbReference type="SUPFAM" id="SSF88946">
    <property type="entry name" value="Sigma2 domain of RNA polymerase sigma factors"/>
    <property type="match status" value="1"/>
</dbReference>
<dbReference type="PANTHER" id="PTHR30385">
    <property type="entry name" value="SIGMA FACTOR F FLAGELLAR"/>
    <property type="match status" value="1"/>
</dbReference>
<dbReference type="InterPro" id="IPR014284">
    <property type="entry name" value="RNA_pol_sigma-70_dom"/>
</dbReference>
<dbReference type="InterPro" id="IPR007630">
    <property type="entry name" value="RNA_pol_sigma70_r4"/>
</dbReference>
<dbReference type="InterPro" id="IPR036388">
    <property type="entry name" value="WH-like_DNA-bd_sf"/>
</dbReference>
<feature type="domain" description="RNA polymerase sigma-70 region 4" evidence="7">
    <location>
        <begin position="210"/>
        <end position="257"/>
    </location>
</feature>
<sequence length="269" mass="29916">MTVVTHSPTTTATNPAQGRTRSTVVPDIDTAELFRRAGEADEPERRALHREIVERHLGLADALARRYGRSRTDAEDLRQVARVGLIEAVQRFDPARGDFVAFAVPTITGVLKRHFRDHAWLVRPPRSTQELSIRVRDRWPDLAQRLGSEPSTADLARDLSDSRESVCAAQAAGVGFSASTLLPNDPGLCSTDAQSDFDRAEAKLVIDALLPQLSAEERQILRFRFYFRMSQEEIALRTGTNQMHVSRQLARLLGKLRDLLGSLGEPLDG</sequence>
<dbReference type="SUPFAM" id="SSF88659">
    <property type="entry name" value="Sigma3 and sigma4 domains of RNA polymerase sigma factors"/>
    <property type="match status" value="2"/>
</dbReference>
<accession>A0ABP6ZTH8</accession>
<dbReference type="InterPro" id="IPR013325">
    <property type="entry name" value="RNA_pol_sigma_r2"/>
</dbReference>
<keyword evidence="2" id="KW-0731">Sigma factor</keyword>
<organism evidence="8 9">
    <name type="scientific">Microlunatus ginsengisoli</name>
    <dbReference type="NCBI Taxonomy" id="363863"/>
    <lineage>
        <taxon>Bacteria</taxon>
        <taxon>Bacillati</taxon>
        <taxon>Actinomycetota</taxon>
        <taxon>Actinomycetes</taxon>
        <taxon>Propionibacteriales</taxon>
        <taxon>Propionibacteriaceae</taxon>
        <taxon>Microlunatus</taxon>
    </lineage>
</organism>
<evidence type="ECO:0000256" key="4">
    <source>
        <dbReference type="ARBA" id="ARBA00023163"/>
    </source>
</evidence>
<reference evidence="9" key="1">
    <citation type="journal article" date="2019" name="Int. J. Syst. Evol. Microbiol.">
        <title>The Global Catalogue of Microorganisms (GCM) 10K type strain sequencing project: providing services to taxonomists for standard genome sequencing and annotation.</title>
        <authorList>
            <consortium name="The Broad Institute Genomics Platform"/>
            <consortium name="The Broad Institute Genome Sequencing Center for Infectious Disease"/>
            <person name="Wu L."/>
            <person name="Ma J."/>
        </authorList>
    </citation>
    <scope>NUCLEOTIDE SEQUENCE [LARGE SCALE GENOMIC DNA]</scope>
    <source>
        <strain evidence="9">JCM 16929</strain>
    </source>
</reference>
<feature type="compositionally biased region" description="Low complexity" evidence="5">
    <location>
        <begin position="1"/>
        <end position="16"/>
    </location>
</feature>
<keyword evidence="1" id="KW-0805">Transcription regulation</keyword>
<dbReference type="NCBIfam" id="TIGR02937">
    <property type="entry name" value="sigma70-ECF"/>
    <property type="match status" value="1"/>
</dbReference>
<dbReference type="Pfam" id="PF04542">
    <property type="entry name" value="Sigma70_r2"/>
    <property type="match status" value="1"/>
</dbReference>
<dbReference type="InterPro" id="IPR013324">
    <property type="entry name" value="RNA_pol_sigma_r3/r4-like"/>
</dbReference>